<protein>
    <submittedName>
        <fullName evidence="1">Uncharacterized protein</fullName>
    </submittedName>
</protein>
<dbReference type="EMBL" id="OCMY01000001">
    <property type="protein sequence ID" value="SOD35834.1"/>
    <property type="molecule type" value="Genomic_DNA"/>
</dbReference>
<proteinExistence type="predicted"/>
<evidence type="ECO:0000313" key="1">
    <source>
        <dbReference type="EMBL" id="SOD35834.1"/>
    </source>
</evidence>
<dbReference type="Proteomes" id="UP000219271">
    <property type="component" value="Unassembled WGS sequence"/>
</dbReference>
<dbReference type="AlphaFoldDB" id="A0A286BNU2"/>
<gene>
    <name evidence="1" type="ORF">SAMN06273570_0473</name>
</gene>
<sequence>MRTLRKSGDIHVGSPLMVTGLRLTDEHYAIHSDSLIFIPAGKWCLYS</sequence>
<accession>A0A286BNU2</accession>
<reference evidence="2" key="1">
    <citation type="submission" date="2017-09" db="EMBL/GenBank/DDBJ databases">
        <authorList>
            <person name="Varghese N."/>
            <person name="Submissions S."/>
        </authorList>
    </citation>
    <scope>NUCLEOTIDE SEQUENCE [LARGE SCALE GENOMIC DNA]</scope>
    <source>
        <strain evidence="2">JKS000234</strain>
    </source>
</reference>
<keyword evidence="2" id="KW-1185">Reference proteome</keyword>
<name>A0A286BNU2_9GAMM</name>
<evidence type="ECO:0000313" key="2">
    <source>
        <dbReference type="Proteomes" id="UP000219271"/>
    </source>
</evidence>
<organism evidence="1 2">
    <name type="scientific">Candidatus Pantoea floridensis</name>
    <dbReference type="NCBI Taxonomy" id="1938870"/>
    <lineage>
        <taxon>Bacteria</taxon>
        <taxon>Pseudomonadati</taxon>
        <taxon>Pseudomonadota</taxon>
        <taxon>Gammaproteobacteria</taxon>
        <taxon>Enterobacterales</taxon>
        <taxon>Erwiniaceae</taxon>
        <taxon>Pantoea</taxon>
    </lineage>
</organism>